<dbReference type="FunFam" id="1.20.81.30:FF:000001">
    <property type="entry name" value="Type II secretion system protein F"/>
    <property type="match status" value="2"/>
</dbReference>
<dbReference type="Proteomes" id="UP000177310">
    <property type="component" value="Unassembled WGS sequence"/>
</dbReference>
<feature type="domain" description="Type II secretion system protein GspF" evidence="9">
    <location>
        <begin position="272"/>
        <end position="394"/>
    </location>
</feature>
<accession>A0A1G1YC85</accession>
<evidence type="ECO:0000256" key="7">
    <source>
        <dbReference type="ARBA" id="ARBA00023136"/>
    </source>
</evidence>
<evidence type="ECO:0000256" key="5">
    <source>
        <dbReference type="ARBA" id="ARBA00022692"/>
    </source>
</evidence>
<comment type="caution">
    <text evidence="10">The sequence shown here is derived from an EMBL/GenBank/DDBJ whole genome shotgun (WGS) entry which is preliminary data.</text>
</comment>
<keyword evidence="5 8" id="KW-0812">Transmembrane</keyword>
<dbReference type="InterPro" id="IPR003004">
    <property type="entry name" value="GspF/PilC"/>
</dbReference>
<evidence type="ECO:0000256" key="1">
    <source>
        <dbReference type="ARBA" id="ARBA00004429"/>
    </source>
</evidence>
<evidence type="ECO:0000256" key="6">
    <source>
        <dbReference type="ARBA" id="ARBA00022989"/>
    </source>
</evidence>
<evidence type="ECO:0000259" key="9">
    <source>
        <dbReference type="Pfam" id="PF00482"/>
    </source>
</evidence>
<dbReference type="GO" id="GO:0015628">
    <property type="term" value="P:protein secretion by the type II secretion system"/>
    <property type="evidence" value="ECO:0007669"/>
    <property type="project" value="TreeGrafter"/>
</dbReference>
<keyword evidence="3" id="KW-1003">Cell membrane</keyword>
<feature type="transmembrane region" description="Helical" evidence="8">
    <location>
        <begin position="168"/>
        <end position="190"/>
    </location>
</feature>
<keyword evidence="7 8" id="KW-0472">Membrane</keyword>
<dbReference type="InterPro" id="IPR042094">
    <property type="entry name" value="T2SS_GspF_sf"/>
</dbReference>
<name>A0A1G1YC85_9BACT</name>
<feature type="transmembrane region" description="Helical" evidence="8">
    <location>
        <begin position="375"/>
        <end position="396"/>
    </location>
</feature>
<evidence type="ECO:0000256" key="4">
    <source>
        <dbReference type="ARBA" id="ARBA00022519"/>
    </source>
</evidence>
<evidence type="ECO:0000256" key="8">
    <source>
        <dbReference type="SAM" id="Phobius"/>
    </source>
</evidence>
<dbReference type="GO" id="GO:0005886">
    <property type="term" value="C:plasma membrane"/>
    <property type="evidence" value="ECO:0007669"/>
    <property type="project" value="UniProtKB-SubCell"/>
</dbReference>
<evidence type="ECO:0000256" key="2">
    <source>
        <dbReference type="ARBA" id="ARBA00005745"/>
    </source>
</evidence>
<organism evidence="10 11">
    <name type="scientific">Candidatus Buchananbacteria bacterium RIFCSPHIGHO2_02_FULL_56_16</name>
    <dbReference type="NCBI Taxonomy" id="1797542"/>
    <lineage>
        <taxon>Bacteria</taxon>
        <taxon>Candidatus Buchananiibacteriota</taxon>
    </lineage>
</organism>
<sequence length="402" mass="44406">MPYFRYKAENKRNETVEGVVQAAAQSVAAGILRDQGLTIVSLQEEHPNILRYSLKIFNRVKTKDLVIFSRQLSVTISANIPLVQGLRILIAQTTNPTFKMMISEVADDVEGGAKLSAALARHHAVFSKFFVSLIKSGEASGKLDEILLYLANQQEKDYDLTSKIRGAMIYPAFILVGLVVVGTLMMVMVVPQLTGILRESGVELPLSTKVLIGTSGFLARFWWLLLLVIIGAGVAFYLVINKTTRGRYYWDTVKLRLPIFGSLSQKLLLVRFTRSLHTLLSGGVSLSRSLEVVSEVTNNVLYQKLINETRRAVESGHSIASEFTKSKEVPAMVSQMMQLGERTGRLDEILDKLANFYTREADNMISNLVTLIEPVVMVTIGIGVGLLVSAIILPIYNLATGL</sequence>
<reference evidence="10 11" key="1">
    <citation type="journal article" date="2016" name="Nat. Commun.">
        <title>Thousands of microbial genomes shed light on interconnected biogeochemical processes in an aquifer system.</title>
        <authorList>
            <person name="Anantharaman K."/>
            <person name="Brown C.T."/>
            <person name="Hug L.A."/>
            <person name="Sharon I."/>
            <person name="Castelle C.J."/>
            <person name="Probst A.J."/>
            <person name="Thomas B.C."/>
            <person name="Singh A."/>
            <person name="Wilkins M.J."/>
            <person name="Karaoz U."/>
            <person name="Brodie E.L."/>
            <person name="Williams K.H."/>
            <person name="Hubbard S.S."/>
            <person name="Banfield J.F."/>
        </authorList>
    </citation>
    <scope>NUCLEOTIDE SEQUENCE [LARGE SCALE GENOMIC DNA]</scope>
</reference>
<dbReference type="Gene3D" id="1.20.81.30">
    <property type="entry name" value="Type II secretion system (T2SS), domain F"/>
    <property type="match status" value="2"/>
</dbReference>
<dbReference type="EMBL" id="MHIL01000038">
    <property type="protein sequence ID" value="OGY49965.1"/>
    <property type="molecule type" value="Genomic_DNA"/>
</dbReference>
<comment type="similarity">
    <text evidence="2">Belongs to the GSP F family.</text>
</comment>
<evidence type="ECO:0000313" key="10">
    <source>
        <dbReference type="EMBL" id="OGY49965.1"/>
    </source>
</evidence>
<dbReference type="AlphaFoldDB" id="A0A1G1YC85"/>
<dbReference type="PANTHER" id="PTHR30012">
    <property type="entry name" value="GENERAL SECRETION PATHWAY PROTEIN"/>
    <property type="match status" value="1"/>
</dbReference>
<feature type="transmembrane region" description="Helical" evidence="8">
    <location>
        <begin position="221"/>
        <end position="240"/>
    </location>
</feature>
<dbReference type="STRING" id="1797542.A3J59_00915"/>
<dbReference type="Pfam" id="PF00482">
    <property type="entry name" value="T2SSF"/>
    <property type="match status" value="2"/>
</dbReference>
<feature type="domain" description="Type II secretion system protein GspF" evidence="9">
    <location>
        <begin position="68"/>
        <end position="191"/>
    </location>
</feature>
<keyword evidence="4" id="KW-0997">Cell inner membrane</keyword>
<gene>
    <name evidence="10" type="ORF">A3J59_00915</name>
</gene>
<evidence type="ECO:0000313" key="11">
    <source>
        <dbReference type="Proteomes" id="UP000177310"/>
    </source>
</evidence>
<comment type="subcellular location">
    <subcellularLocation>
        <location evidence="1">Cell inner membrane</location>
        <topology evidence="1">Multi-pass membrane protein</topology>
    </subcellularLocation>
</comment>
<evidence type="ECO:0000256" key="3">
    <source>
        <dbReference type="ARBA" id="ARBA00022475"/>
    </source>
</evidence>
<dbReference type="PRINTS" id="PR00812">
    <property type="entry name" value="BCTERIALGSPF"/>
</dbReference>
<dbReference type="PANTHER" id="PTHR30012:SF4">
    <property type="entry name" value="MSHA BIOGENESIS PROTEIN MSHG"/>
    <property type="match status" value="1"/>
</dbReference>
<protein>
    <recommendedName>
        <fullName evidence="9">Type II secretion system protein GspF domain-containing protein</fullName>
    </recommendedName>
</protein>
<dbReference type="InterPro" id="IPR018076">
    <property type="entry name" value="T2SS_GspF_dom"/>
</dbReference>
<keyword evidence="6 8" id="KW-1133">Transmembrane helix</keyword>
<proteinExistence type="inferred from homology"/>